<keyword evidence="5" id="KW-1185">Reference proteome</keyword>
<dbReference type="Pfam" id="PF24486">
    <property type="entry name" value="DUF7583"/>
    <property type="match status" value="1"/>
</dbReference>
<feature type="chain" id="PRO_5005892785" evidence="2">
    <location>
        <begin position="22"/>
        <end position="1153"/>
    </location>
</feature>
<evidence type="ECO:0000259" key="3">
    <source>
        <dbReference type="PROSITE" id="PS50055"/>
    </source>
</evidence>
<feature type="domain" description="Tyrosine specific protein phosphatases" evidence="4">
    <location>
        <begin position="1046"/>
        <end position="1119"/>
    </location>
</feature>
<accession>A0A0N5A7B5</accession>
<feature type="signal peptide" evidence="2">
    <location>
        <begin position="1"/>
        <end position="21"/>
    </location>
</feature>
<evidence type="ECO:0000313" key="6">
    <source>
        <dbReference type="WBParaSite" id="PTRK_0001790000.1"/>
    </source>
</evidence>
<dbReference type="AlphaFoldDB" id="A0A0N5A7B5"/>
<dbReference type="CDD" id="cd00047">
    <property type="entry name" value="PTPc"/>
    <property type="match status" value="1"/>
</dbReference>
<sequence length="1153" mass="134739">MRISIIHSIIQLLSISATSWSGPAKRDKFFPSAPSTIPKGDISYSLSHSSVSDVIMVKCPGKSYKFAGSNNLRDFNMNPMFRYPIGTERLKDSQYVWSAIIKKDTKNQNLKIHCGFYLYFDKNGTFLRNVNWIINIIWKNKKDMNKNMEYKQPHEIITTESMKAKCRKEISKLTTISKKSNGELVSSNRRIEISNMRTKQVIYFFDKAKVTDTGELLEPCGIVKVYNTPPSIKILRHKKIDAKNDSIVDVIYSNSPKKRRYKIKLETTALFDYKNFYAEEKVIVQRMKFRNGKVEPLDKKKFEILNNLDVTEYEIFEFKYSSLWEGGKYKEVKNIIFFGPKNEDPNTIHETINIIQNDRSIKGNCSADRLSYGYLISIRFNNITTEINDFKSENQVINNITKSGKLFFHTMINRTNYELECIYQTPDMKVIIHKNFLGMHKQKFFTNKKVQLDFRNKTTLKKKNYNDISKKSFITKITQRLGAPIFYIICVIIGICIALICFFSYWFLLRKMVCKSYEKMKKRRRYANIFHFWNTVNSQSLKEYSKMATDDKYVSEKVKTIKIIKHLESEDSNIDSADNLFSSTLINSYKLINGIIKAHYIKSVSPARTYIISDGPRKHAIGEFFKMLYLEDVAVVVAILYKDFNNANENAKDVRYWSDKSPVVYGSLTVEPIKDKNNKSSTNARFCFRISNKSEIPKEVTIYHVSDWREYDLPSTTKYLTELYKSVTECAGSRTILVHNFQSVGPRVFIFTYFCCIFERMIKDGTTDNPMEIIKEVRENYFGGNITSMEFGYIIAALVNYFFEKGYLFGSESTKLKFTEDFETYMYENRIAISNVSDEFTELVKFLWAYDRLKIAELINQCKRVQLDPLDILDQKCQRHLMVNQSENRVKLRYPGVYCLDNAAVYLSNFSQDDIRSFIHANQMIYDMGEGKKRKLIMCQAPVPETLGDMLDVLYYYKVGIIVILVNPEELDTKPPKWTRYLPHKERVFRAGDYNVIKMGYKVADSNHISEMDCRIFSNDDTSQYNYFKVYHYEAWPDACVPKKTDDVLKLIKRVMSDPNSERNIVIHCSAGIGRTGTFALALLMIDTIYSNGWFNPIKSLDFLRKHRHRAVQTDSQFAFAIALVLDYFRKDIENFDKKLLSNFKELLKIYYN</sequence>
<dbReference type="InterPro" id="IPR029021">
    <property type="entry name" value="Prot-tyrosine_phosphatase-like"/>
</dbReference>
<keyword evidence="2" id="KW-0732">Signal</keyword>
<evidence type="ECO:0000256" key="2">
    <source>
        <dbReference type="SAM" id="SignalP"/>
    </source>
</evidence>
<feature type="domain" description="Tyrosine-protein phosphatase" evidence="3">
    <location>
        <begin position="887"/>
        <end position="1128"/>
    </location>
</feature>
<evidence type="ECO:0000313" key="5">
    <source>
        <dbReference type="Proteomes" id="UP000038045"/>
    </source>
</evidence>
<dbReference type="InterPro" id="IPR003595">
    <property type="entry name" value="Tyr_Pase_cat"/>
</dbReference>
<organism evidence="5 6">
    <name type="scientific">Parastrongyloides trichosuri</name>
    <name type="common">Possum-specific nematode worm</name>
    <dbReference type="NCBI Taxonomy" id="131310"/>
    <lineage>
        <taxon>Eukaryota</taxon>
        <taxon>Metazoa</taxon>
        <taxon>Ecdysozoa</taxon>
        <taxon>Nematoda</taxon>
        <taxon>Chromadorea</taxon>
        <taxon>Rhabditida</taxon>
        <taxon>Tylenchina</taxon>
        <taxon>Panagrolaimomorpha</taxon>
        <taxon>Strongyloidoidea</taxon>
        <taxon>Strongyloididae</taxon>
        <taxon>Parastrongyloides</taxon>
    </lineage>
</organism>
<dbReference type="SMART" id="SM00194">
    <property type="entry name" value="PTPc"/>
    <property type="match status" value="1"/>
</dbReference>
<dbReference type="InterPro" id="IPR052782">
    <property type="entry name" value="Oocyte-zygote_transition_reg"/>
</dbReference>
<dbReference type="Pfam" id="PF24490">
    <property type="entry name" value="DUF7585"/>
    <property type="match status" value="1"/>
</dbReference>
<feature type="transmembrane region" description="Helical" evidence="1">
    <location>
        <begin position="485"/>
        <end position="509"/>
    </location>
</feature>
<keyword evidence="1" id="KW-1133">Transmembrane helix</keyword>
<dbReference type="Gene3D" id="3.90.190.10">
    <property type="entry name" value="Protein tyrosine phosphatase superfamily"/>
    <property type="match status" value="2"/>
</dbReference>
<dbReference type="InterPro" id="IPR056007">
    <property type="entry name" value="DUF7585"/>
</dbReference>
<dbReference type="WBParaSite" id="PTRK_0001790000.1">
    <property type="protein sequence ID" value="PTRK_0001790000.1"/>
    <property type="gene ID" value="PTRK_0001790000"/>
</dbReference>
<dbReference type="STRING" id="131310.A0A0N5A7B5"/>
<dbReference type="PANTHER" id="PTHR46163">
    <property type="entry name" value="TYROSINE-PROTEIN PHOSPHATASE-RELATED"/>
    <property type="match status" value="1"/>
</dbReference>
<dbReference type="InterPro" id="IPR056005">
    <property type="entry name" value="DUF7583"/>
</dbReference>
<dbReference type="InterPro" id="IPR000242">
    <property type="entry name" value="PTP_cat"/>
</dbReference>
<dbReference type="InterPro" id="IPR016130">
    <property type="entry name" value="Tyr_Pase_AS"/>
</dbReference>
<dbReference type="SMART" id="SM00404">
    <property type="entry name" value="PTPc_motif"/>
    <property type="match status" value="1"/>
</dbReference>
<dbReference type="Proteomes" id="UP000038045">
    <property type="component" value="Unplaced"/>
</dbReference>
<dbReference type="Pfam" id="PF00102">
    <property type="entry name" value="Y_phosphatase"/>
    <property type="match status" value="2"/>
</dbReference>
<keyword evidence="1" id="KW-0812">Transmembrane</keyword>
<dbReference type="PROSITE" id="PS00383">
    <property type="entry name" value="TYR_PHOSPHATASE_1"/>
    <property type="match status" value="1"/>
</dbReference>
<dbReference type="PROSITE" id="PS50055">
    <property type="entry name" value="TYR_PHOSPHATASE_PTP"/>
    <property type="match status" value="2"/>
</dbReference>
<proteinExistence type="predicted"/>
<feature type="domain" description="Tyrosine-protein phosphatase" evidence="3">
    <location>
        <begin position="521"/>
        <end position="801"/>
    </location>
</feature>
<dbReference type="InterPro" id="IPR056006">
    <property type="entry name" value="DUF7584"/>
</dbReference>
<dbReference type="GO" id="GO:0004725">
    <property type="term" value="F:protein tyrosine phosphatase activity"/>
    <property type="evidence" value="ECO:0007669"/>
    <property type="project" value="InterPro"/>
</dbReference>
<dbReference type="PROSITE" id="PS50056">
    <property type="entry name" value="TYR_PHOSPHATASE_2"/>
    <property type="match status" value="1"/>
</dbReference>
<evidence type="ECO:0000256" key="1">
    <source>
        <dbReference type="SAM" id="Phobius"/>
    </source>
</evidence>
<dbReference type="Pfam" id="PF24488">
    <property type="entry name" value="DUF7584"/>
    <property type="match status" value="1"/>
</dbReference>
<name>A0A0N5A7B5_PARTI</name>
<evidence type="ECO:0000259" key="4">
    <source>
        <dbReference type="PROSITE" id="PS50056"/>
    </source>
</evidence>
<dbReference type="SUPFAM" id="SSF52799">
    <property type="entry name" value="(Phosphotyrosine protein) phosphatases II"/>
    <property type="match status" value="2"/>
</dbReference>
<protein>
    <submittedName>
        <fullName evidence="6">Tyrosine-protein phosphatase domain-containing protein</fullName>
    </submittedName>
</protein>
<keyword evidence="1" id="KW-0472">Membrane</keyword>
<dbReference type="PRINTS" id="PR00700">
    <property type="entry name" value="PRTYPHPHTASE"/>
</dbReference>
<dbReference type="InterPro" id="IPR000387">
    <property type="entry name" value="Tyr_Pase_dom"/>
</dbReference>
<reference evidence="6" key="1">
    <citation type="submission" date="2017-02" db="UniProtKB">
        <authorList>
            <consortium name="WormBaseParasite"/>
        </authorList>
    </citation>
    <scope>IDENTIFICATION</scope>
</reference>